<organism evidence="2 3">
    <name type="scientific">Plectus sambesii</name>
    <dbReference type="NCBI Taxonomy" id="2011161"/>
    <lineage>
        <taxon>Eukaryota</taxon>
        <taxon>Metazoa</taxon>
        <taxon>Ecdysozoa</taxon>
        <taxon>Nematoda</taxon>
        <taxon>Chromadorea</taxon>
        <taxon>Plectida</taxon>
        <taxon>Plectina</taxon>
        <taxon>Plectoidea</taxon>
        <taxon>Plectidae</taxon>
        <taxon>Plectus</taxon>
    </lineage>
</organism>
<name>A0A914VJU2_9BILA</name>
<keyword evidence="2" id="KW-1185">Reference proteome</keyword>
<evidence type="ECO:0000313" key="2">
    <source>
        <dbReference type="Proteomes" id="UP000887566"/>
    </source>
</evidence>
<evidence type="ECO:0000313" key="3">
    <source>
        <dbReference type="WBParaSite" id="PSAMB.scaffold2082size25552.g16203.t1"/>
    </source>
</evidence>
<keyword evidence="1" id="KW-0812">Transmembrane</keyword>
<evidence type="ECO:0000256" key="1">
    <source>
        <dbReference type="SAM" id="Phobius"/>
    </source>
</evidence>
<feature type="transmembrane region" description="Helical" evidence="1">
    <location>
        <begin position="90"/>
        <end position="113"/>
    </location>
</feature>
<keyword evidence="1" id="KW-0472">Membrane</keyword>
<accession>A0A914VJU2</accession>
<feature type="transmembrane region" description="Helical" evidence="1">
    <location>
        <begin position="56"/>
        <end position="78"/>
    </location>
</feature>
<proteinExistence type="predicted"/>
<protein>
    <submittedName>
        <fullName evidence="3">Uncharacterized protein</fullName>
    </submittedName>
</protein>
<feature type="transmembrane region" description="Helical" evidence="1">
    <location>
        <begin position="12"/>
        <end position="36"/>
    </location>
</feature>
<sequence length="180" mass="20190">MGLPDDDPYLHSLRVSVLLLLTSEAVLIAVPVIFVVSDFVQYFLIRRDDDHGIPALMIAVDVGFPPLAIASIVSLVALQKGLTLRRPAYLWPFFVLKCFRLVVDIIVICLVVVLDRTAYHLLAFVACELLLGICSLDIVWRALQFLKILQRRSNRTATPIEKCSFKKHSLSTIEEITSTV</sequence>
<dbReference type="Proteomes" id="UP000887566">
    <property type="component" value="Unplaced"/>
</dbReference>
<dbReference type="WBParaSite" id="PSAMB.scaffold2082size25552.g16203.t1">
    <property type="protein sequence ID" value="PSAMB.scaffold2082size25552.g16203.t1"/>
    <property type="gene ID" value="PSAMB.scaffold2082size25552.g16203"/>
</dbReference>
<feature type="transmembrane region" description="Helical" evidence="1">
    <location>
        <begin position="119"/>
        <end position="143"/>
    </location>
</feature>
<keyword evidence="1" id="KW-1133">Transmembrane helix</keyword>
<dbReference type="AlphaFoldDB" id="A0A914VJU2"/>
<reference evidence="3" key="1">
    <citation type="submission" date="2022-11" db="UniProtKB">
        <authorList>
            <consortium name="WormBaseParasite"/>
        </authorList>
    </citation>
    <scope>IDENTIFICATION</scope>
</reference>